<dbReference type="OrthoDB" id="342428at2759"/>
<protein>
    <submittedName>
        <fullName evidence="2">Uncharacterized protein</fullName>
    </submittedName>
</protein>
<comment type="caution">
    <text evidence="2">The sequence shown here is derived from an EMBL/GenBank/DDBJ whole genome shotgun (WGS) entry which is preliminary data.</text>
</comment>
<sequence>MDRLSENDQELKNILDELMINDCIKPFRRVTEKLDELDELAKEYGKDADSKINQMLLSLQKDEINTIKLEMRLEKILELVMREIRKPVREEKKEEKKKVVQENPQKQRQEKSSKDEPAEERAVSSSMNSMESVPVDPLIKRTLDYENNQRKLYESQDKTRGLNMQVEEDTCDEISVKISTDGSARSLLSKYINGENKDGNEVREKDPNAVRRKKVDNIKRTVKPLVRNDENKGKCCGFWKKWCCCCLAEKGPTKSGNYYKMTTQEWKDFLASIEPKDKKYKSYCDALEKRNDSFDFNIDGLPPLVVEYSSLNVPAGGYYYGNQMYNIGQKYPQYYYPNNYQGYYNGQYYYDARSQASNMSYLNNNQNYKQKGRNMQEEVKCRQAVQTKMGMGGGEGKR</sequence>
<proteinExistence type="predicted"/>
<feature type="compositionally biased region" description="Basic and acidic residues" evidence="1">
    <location>
        <begin position="90"/>
        <end position="122"/>
    </location>
</feature>
<dbReference type="Proteomes" id="UP001067231">
    <property type="component" value="Unassembled WGS sequence"/>
</dbReference>
<dbReference type="AlphaFoldDB" id="A0A9D5DIJ6"/>
<gene>
    <name evidence="2" type="ORF">OJ253_547</name>
</gene>
<evidence type="ECO:0000313" key="2">
    <source>
        <dbReference type="EMBL" id="KAJ1612404.1"/>
    </source>
</evidence>
<reference evidence="2" key="1">
    <citation type="submission" date="2022-10" db="EMBL/GenBank/DDBJ databases">
        <title>Adaptive evolution leads to modifications in subtelomeric GC content in a zoonotic Cryptosporidium species.</title>
        <authorList>
            <person name="Li J."/>
            <person name="Feng Y."/>
            <person name="Xiao L."/>
        </authorList>
    </citation>
    <scope>NUCLEOTIDE SEQUENCE</scope>
    <source>
        <strain evidence="2">33844</strain>
    </source>
</reference>
<name>A0A9D5DIJ6_9CRYT</name>
<evidence type="ECO:0000256" key="1">
    <source>
        <dbReference type="SAM" id="MobiDB-lite"/>
    </source>
</evidence>
<organism evidence="2">
    <name type="scientific">Cryptosporidium canis</name>
    <dbReference type="NCBI Taxonomy" id="195482"/>
    <lineage>
        <taxon>Eukaryota</taxon>
        <taxon>Sar</taxon>
        <taxon>Alveolata</taxon>
        <taxon>Apicomplexa</taxon>
        <taxon>Conoidasida</taxon>
        <taxon>Coccidia</taxon>
        <taxon>Eucoccidiorida</taxon>
        <taxon>Eimeriorina</taxon>
        <taxon>Cryptosporidiidae</taxon>
        <taxon>Cryptosporidium</taxon>
    </lineage>
</organism>
<accession>A0A9D5DIJ6</accession>
<dbReference type="EMBL" id="JAPCXC010000007">
    <property type="protein sequence ID" value="KAJ1612404.1"/>
    <property type="molecule type" value="Genomic_DNA"/>
</dbReference>
<feature type="region of interest" description="Disordered" evidence="1">
    <location>
        <begin position="90"/>
        <end position="141"/>
    </location>
</feature>